<accession>A0A6J4NFC7</accession>
<evidence type="ECO:0000313" key="2">
    <source>
        <dbReference type="EMBL" id="CAA9385821.1"/>
    </source>
</evidence>
<feature type="compositionally biased region" description="Basic and acidic residues" evidence="1">
    <location>
        <begin position="60"/>
        <end position="93"/>
    </location>
</feature>
<sequence>GPARAARRDHDEGCRGRRHARQPLLRHRDHTHRDKGRRVRHKRRPLPLVRRHGPRRRPRLGREALRRLLHLREGHGRGHKSQREALLHGEAHHGRPHLPRRLPVQGRGTRRRPGRGRPARDDQYRPQAEEEL</sequence>
<evidence type="ECO:0000256" key="1">
    <source>
        <dbReference type="SAM" id="MobiDB-lite"/>
    </source>
</evidence>
<feature type="compositionally biased region" description="Basic residues" evidence="1">
    <location>
        <begin position="108"/>
        <end position="117"/>
    </location>
</feature>
<name>A0A6J4NFC7_9ACTN</name>
<organism evidence="2">
    <name type="scientific">uncultured Rubrobacteraceae bacterium</name>
    <dbReference type="NCBI Taxonomy" id="349277"/>
    <lineage>
        <taxon>Bacteria</taxon>
        <taxon>Bacillati</taxon>
        <taxon>Actinomycetota</taxon>
        <taxon>Rubrobacteria</taxon>
        <taxon>Rubrobacterales</taxon>
        <taxon>Rubrobacteraceae</taxon>
        <taxon>environmental samples</taxon>
    </lineage>
</organism>
<feature type="compositionally biased region" description="Basic and acidic residues" evidence="1">
    <location>
        <begin position="118"/>
        <end position="132"/>
    </location>
</feature>
<feature type="region of interest" description="Disordered" evidence="1">
    <location>
        <begin position="1"/>
        <end position="132"/>
    </location>
</feature>
<feature type="non-terminal residue" evidence="2">
    <location>
        <position position="1"/>
    </location>
</feature>
<feature type="non-terminal residue" evidence="2">
    <location>
        <position position="132"/>
    </location>
</feature>
<reference evidence="2" key="1">
    <citation type="submission" date="2020-02" db="EMBL/GenBank/DDBJ databases">
        <authorList>
            <person name="Meier V. D."/>
        </authorList>
    </citation>
    <scope>NUCLEOTIDE SEQUENCE</scope>
    <source>
        <strain evidence="2">AVDCRST_MAG22</strain>
    </source>
</reference>
<gene>
    <name evidence="2" type="ORF">AVDCRST_MAG22-259</name>
</gene>
<dbReference type="AlphaFoldDB" id="A0A6J4NFC7"/>
<dbReference type="EMBL" id="CADCUV010000014">
    <property type="protein sequence ID" value="CAA9385821.1"/>
    <property type="molecule type" value="Genomic_DNA"/>
</dbReference>
<feature type="compositionally biased region" description="Basic residues" evidence="1">
    <location>
        <begin position="16"/>
        <end position="59"/>
    </location>
</feature>
<proteinExistence type="predicted"/>
<feature type="compositionally biased region" description="Basic and acidic residues" evidence="1">
    <location>
        <begin position="1"/>
        <end position="15"/>
    </location>
</feature>
<protein>
    <submittedName>
        <fullName evidence="2">Uncharacterized protein</fullName>
    </submittedName>
</protein>